<protein>
    <submittedName>
        <fullName evidence="1">Uncharacterized protein</fullName>
    </submittedName>
</protein>
<organism evidence="1 2">
    <name type="scientific">Stichopus japonicus</name>
    <name type="common">Sea cucumber</name>
    <dbReference type="NCBI Taxonomy" id="307972"/>
    <lineage>
        <taxon>Eukaryota</taxon>
        <taxon>Metazoa</taxon>
        <taxon>Echinodermata</taxon>
        <taxon>Eleutherozoa</taxon>
        <taxon>Echinozoa</taxon>
        <taxon>Holothuroidea</taxon>
        <taxon>Aspidochirotacea</taxon>
        <taxon>Aspidochirotida</taxon>
        <taxon>Stichopodidae</taxon>
        <taxon>Apostichopus</taxon>
    </lineage>
</organism>
<name>A0A2G8KST4_STIJA</name>
<proteinExistence type="predicted"/>
<gene>
    <name evidence="1" type="ORF">BSL78_12062</name>
</gene>
<evidence type="ECO:0000313" key="2">
    <source>
        <dbReference type="Proteomes" id="UP000230750"/>
    </source>
</evidence>
<reference evidence="1 2" key="1">
    <citation type="journal article" date="2017" name="PLoS Biol.">
        <title>The sea cucumber genome provides insights into morphological evolution and visceral regeneration.</title>
        <authorList>
            <person name="Zhang X."/>
            <person name="Sun L."/>
            <person name="Yuan J."/>
            <person name="Sun Y."/>
            <person name="Gao Y."/>
            <person name="Zhang L."/>
            <person name="Li S."/>
            <person name="Dai H."/>
            <person name="Hamel J.F."/>
            <person name="Liu C."/>
            <person name="Yu Y."/>
            <person name="Liu S."/>
            <person name="Lin W."/>
            <person name="Guo K."/>
            <person name="Jin S."/>
            <person name="Xu P."/>
            <person name="Storey K.B."/>
            <person name="Huan P."/>
            <person name="Zhang T."/>
            <person name="Zhou Y."/>
            <person name="Zhang J."/>
            <person name="Lin C."/>
            <person name="Li X."/>
            <person name="Xing L."/>
            <person name="Huo D."/>
            <person name="Sun M."/>
            <person name="Wang L."/>
            <person name="Mercier A."/>
            <person name="Li F."/>
            <person name="Yang H."/>
            <person name="Xiang J."/>
        </authorList>
    </citation>
    <scope>NUCLEOTIDE SEQUENCE [LARGE SCALE GENOMIC DNA]</scope>
    <source>
        <strain evidence="1">Shaxun</strain>
        <tissue evidence="1">Muscle</tissue>
    </source>
</reference>
<comment type="caution">
    <text evidence="1">The sequence shown here is derived from an EMBL/GenBank/DDBJ whole genome shotgun (WGS) entry which is preliminary data.</text>
</comment>
<evidence type="ECO:0000313" key="1">
    <source>
        <dbReference type="EMBL" id="PIK51069.1"/>
    </source>
</evidence>
<dbReference type="AlphaFoldDB" id="A0A2G8KST4"/>
<sequence length="319" mass="36592">MKKIKSIQNQLDKQNEKLKVKPVDLLYRKIPNDGTFCSITVGILLGSVNLRSNQIIHTFNERKTSGGVLLICVDPKDSSKEYWRHLEKIDNHDDPVVMSNLAMYYDSGHHPLFAVGNTVFIVHPHRNDSLYDSVKSVSSMVIDEVPEGSWITSITAHRPNKNPNNEFIIFTSCDHSIREYNVSGYVLRVIYTRDFVRSNVYPELLTVIIYLLSLVEVLIRQLIDSDDTVKQCVTLRLPSTMSGMLPINIIWTCSRWLVLYISKGVEKEWKVVDYGKTGEFVKVCVEGTSSNEMDVPFVSLDVEHWTCYFANTNVRTFQY</sequence>
<keyword evidence="2" id="KW-1185">Reference proteome</keyword>
<dbReference type="Proteomes" id="UP000230750">
    <property type="component" value="Unassembled WGS sequence"/>
</dbReference>
<accession>A0A2G8KST4</accession>
<dbReference type="EMBL" id="MRZV01000392">
    <property type="protein sequence ID" value="PIK51069.1"/>
    <property type="molecule type" value="Genomic_DNA"/>
</dbReference>